<gene>
    <name evidence="1" type="ORF">Q31a_53170</name>
</gene>
<evidence type="ECO:0000313" key="2">
    <source>
        <dbReference type="Proteomes" id="UP000318017"/>
    </source>
</evidence>
<dbReference type="EMBL" id="CP036298">
    <property type="protein sequence ID" value="QDV26937.1"/>
    <property type="molecule type" value="Genomic_DNA"/>
</dbReference>
<evidence type="ECO:0000313" key="1">
    <source>
        <dbReference type="EMBL" id="QDV26937.1"/>
    </source>
</evidence>
<name>A0A518GEF7_9BACT</name>
<sequence length="84" mass="9485">MQYLTPIAVRRLRIAAARLRTGRRRSGSERAVWIAAKNYRRAAQFEPDEAPETIELPKSLVDLVQTLTPELEDDSGHISAPEVE</sequence>
<dbReference type="KEGG" id="ahel:Q31a_53170"/>
<reference evidence="1 2" key="1">
    <citation type="submission" date="2019-02" db="EMBL/GenBank/DDBJ databases">
        <title>Deep-cultivation of Planctomycetes and their phenomic and genomic characterization uncovers novel biology.</title>
        <authorList>
            <person name="Wiegand S."/>
            <person name="Jogler M."/>
            <person name="Boedeker C."/>
            <person name="Pinto D."/>
            <person name="Vollmers J."/>
            <person name="Rivas-Marin E."/>
            <person name="Kohn T."/>
            <person name="Peeters S.H."/>
            <person name="Heuer A."/>
            <person name="Rast P."/>
            <person name="Oberbeckmann S."/>
            <person name="Bunk B."/>
            <person name="Jeske O."/>
            <person name="Meyerdierks A."/>
            <person name="Storesund J.E."/>
            <person name="Kallscheuer N."/>
            <person name="Luecker S."/>
            <person name="Lage O.M."/>
            <person name="Pohl T."/>
            <person name="Merkel B.J."/>
            <person name="Hornburger P."/>
            <person name="Mueller R.-W."/>
            <person name="Bruemmer F."/>
            <person name="Labrenz M."/>
            <person name="Spormann A.M."/>
            <person name="Op den Camp H."/>
            <person name="Overmann J."/>
            <person name="Amann R."/>
            <person name="Jetten M.S.M."/>
            <person name="Mascher T."/>
            <person name="Medema M.H."/>
            <person name="Devos D.P."/>
            <person name="Kaster A.-K."/>
            <person name="Ovreas L."/>
            <person name="Rohde M."/>
            <person name="Galperin M.Y."/>
            <person name="Jogler C."/>
        </authorList>
    </citation>
    <scope>NUCLEOTIDE SEQUENCE [LARGE SCALE GENOMIC DNA]</scope>
    <source>
        <strain evidence="1 2">Q31a</strain>
    </source>
</reference>
<accession>A0A518GEF7</accession>
<dbReference type="Proteomes" id="UP000318017">
    <property type="component" value="Chromosome"/>
</dbReference>
<organism evidence="1 2">
    <name type="scientific">Aureliella helgolandensis</name>
    <dbReference type="NCBI Taxonomy" id="2527968"/>
    <lineage>
        <taxon>Bacteria</taxon>
        <taxon>Pseudomonadati</taxon>
        <taxon>Planctomycetota</taxon>
        <taxon>Planctomycetia</taxon>
        <taxon>Pirellulales</taxon>
        <taxon>Pirellulaceae</taxon>
        <taxon>Aureliella</taxon>
    </lineage>
</organism>
<protein>
    <submittedName>
        <fullName evidence="1">Uncharacterized protein</fullName>
    </submittedName>
</protein>
<keyword evidence="2" id="KW-1185">Reference proteome</keyword>
<dbReference type="AlphaFoldDB" id="A0A518GEF7"/>
<dbReference type="RefSeq" id="WP_145083561.1">
    <property type="nucleotide sequence ID" value="NZ_CP036298.1"/>
</dbReference>
<proteinExistence type="predicted"/>